<feature type="transmembrane region" description="Helical" evidence="6">
    <location>
        <begin position="271"/>
        <end position="295"/>
    </location>
</feature>
<dbReference type="RefSeq" id="WP_341413950.1">
    <property type="nucleotide sequence ID" value="NZ_JBBPCC010000001.1"/>
</dbReference>
<dbReference type="EMBL" id="JBBPCC010000001">
    <property type="protein sequence ID" value="MEK8126906.1"/>
    <property type="molecule type" value="Genomic_DNA"/>
</dbReference>
<gene>
    <name evidence="7" type="ORF">WMW72_03185</name>
</gene>
<feature type="transmembrane region" description="Helical" evidence="6">
    <location>
        <begin position="439"/>
        <end position="461"/>
    </location>
</feature>
<keyword evidence="3 6" id="KW-0812">Transmembrane</keyword>
<feature type="transmembrane region" description="Helical" evidence="6">
    <location>
        <begin position="407"/>
        <end position="427"/>
    </location>
</feature>
<feature type="transmembrane region" description="Helical" evidence="6">
    <location>
        <begin position="232"/>
        <end position="251"/>
    </location>
</feature>
<evidence type="ECO:0000256" key="6">
    <source>
        <dbReference type="SAM" id="Phobius"/>
    </source>
</evidence>
<keyword evidence="2" id="KW-1003">Cell membrane</keyword>
<feature type="transmembrane region" description="Helical" evidence="6">
    <location>
        <begin position="130"/>
        <end position="150"/>
    </location>
</feature>
<proteinExistence type="predicted"/>
<evidence type="ECO:0000313" key="8">
    <source>
        <dbReference type="Proteomes" id="UP001469365"/>
    </source>
</evidence>
<feature type="transmembrane region" description="Helical" evidence="6">
    <location>
        <begin position="95"/>
        <end position="118"/>
    </location>
</feature>
<feature type="transmembrane region" description="Helical" evidence="6">
    <location>
        <begin position="345"/>
        <end position="368"/>
    </location>
</feature>
<dbReference type="Proteomes" id="UP001469365">
    <property type="component" value="Unassembled WGS sequence"/>
</dbReference>
<evidence type="ECO:0000256" key="2">
    <source>
        <dbReference type="ARBA" id="ARBA00022475"/>
    </source>
</evidence>
<protein>
    <submittedName>
        <fullName evidence="7">Oligosaccharide flippase family protein</fullName>
    </submittedName>
</protein>
<accession>A0ABU9DDH5</accession>
<dbReference type="Pfam" id="PF01943">
    <property type="entry name" value="Polysacc_synt"/>
    <property type="match status" value="1"/>
</dbReference>
<comment type="subcellular location">
    <subcellularLocation>
        <location evidence="1">Cell membrane</location>
        <topology evidence="1">Multi-pass membrane protein</topology>
    </subcellularLocation>
</comment>
<comment type="caution">
    <text evidence="7">The sequence shown here is derived from an EMBL/GenBank/DDBJ whole genome shotgun (WGS) entry which is preliminary data.</text>
</comment>
<name>A0ABU9DDH5_9BACL</name>
<feature type="transmembrane region" description="Helical" evidence="6">
    <location>
        <begin position="307"/>
        <end position="333"/>
    </location>
</feature>
<sequence>MSADELIQSKKNERRESMRGLVTQIKHYSIAVAIPALISLLSSAIFTRLFEINEYGIYASVFSIVGIVTTVLSQLFKQPIVRYASGGKEEEIEKILTLTFYGLILVSVLITTVILLLFNNKFFLDYREYLIPSGIFGILSITFSIMSAILQSQLQSAYYSKIEVLNNVFKFIFSVLFAFSLSKSPVALLWGAIAAWMLLFFPLLRRLKSDVVLTVRVKMYKVKELLHSSRKMLMYGTPMMIWFLASSVLSISDRIIINIFRGSEEVGIYSASYNLVSGTIGLISMPVSIAAYPFLMSAWSKGHKGEVVHWLGTVSAMILSSGIVLLGGCWLFYVDIAEIFLGENFRVGSSIMPVALAGMVFMSFAHYAHKPFEFYEKTTNIMLLIIFIALINIILNVLLVPFFGYKIAAWTTLICYFLYSIFGYLSGRKLLNWSVKWKLPVVTLCSAVFAIAVVKLISYYFVIENVFLHLLLGISFYTLVCLIPLAMIYKKQILVTMRKRIKG</sequence>
<evidence type="ECO:0000256" key="4">
    <source>
        <dbReference type="ARBA" id="ARBA00022989"/>
    </source>
</evidence>
<dbReference type="InterPro" id="IPR002797">
    <property type="entry name" value="Polysacc_synth"/>
</dbReference>
<feature type="transmembrane region" description="Helical" evidence="6">
    <location>
        <begin position="467"/>
        <end position="489"/>
    </location>
</feature>
<dbReference type="PANTHER" id="PTHR30250">
    <property type="entry name" value="PST FAMILY PREDICTED COLANIC ACID TRANSPORTER"/>
    <property type="match status" value="1"/>
</dbReference>
<dbReference type="InterPro" id="IPR050833">
    <property type="entry name" value="Poly_Biosynth_Transport"/>
</dbReference>
<feature type="transmembrane region" description="Helical" evidence="6">
    <location>
        <begin position="162"/>
        <end position="181"/>
    </location>
</feature>
<evidence type="ECO:0000313" key="7">
    <source>
        <dbReference type="EMBL" id="MEK8126906.1"/>
    </source>
</evidence>
<feature type="transmembrane region" description="Helical" evidence="6">
    <location>
        <begin position="28"/>
        <end position="49"/>
    </location>
</feature>
<keyword evidence="4 6" id="KW-1133">Transmembrane helix</keyword>
<reference evidence="7 8" key="1">
    <citation type="submission" date="2024-04" db="EMBL/GenBank/DDBJ databases">
        <title>draft genome sequnece of Paenibacillus filicis.</title>
        <authorList>
            <person name="Kim D.-U."/>
        </authorList>
    </citation>
    <scope>NUCLEOTIDE SEQUENCE [LARGE SCALE GENOMIC DNA]</scope>
    <source>
        <strain evidence="7 8">KACC14197</strain>
    </source>
</reference>
<feature type="transmembrane region" description="Helical" evidence="6">
    <location>
        <begin position="55"/>
        <end position="75"/>
    </location>
</feature>
<feature type="transmembrane region" description="Helical" evidence="6">
    <location>
        <begin position="380"/>
        <end position="401"/>
    </location>
</feature>
<evidence type="ECO:0000256" key="1">
    <source>
        <dbReference type="ARBA" id="ARBA00004651"/>
    </source>
</evidence>
<dbReference type="PANTHER" id="PTHR30250:SF11">
    <property type="entry name" value="O-ANTIGEN TRANSPORTER-RELATED"/>
    <property type="match status" value="1"/>
</dbReference>
<keyword evidence="8" id="KW-1185">Reference proteome</keyword>
<evidence type="ECO:0000256" key="5">
    <source>
        <dbReference type="ARBA" id="ARBA00023136"/>
    </source>
</evidence>
<evidence type="ECO:0000256" key="3">
    <source>
        <dbReference type="ARBA" id="ARBA00022692"/>
    </source>
</evidence>
<organism evidence="7 8">
    <name type="scientific">Paenibacillus filicis</name>
    <dbReference type="NCBI Taxonomy" id="669464"/>
    <lineage>
        <taxon>Bacteria</taxon>
        <taxon>Bacillati</taxon>
        <taxon>Bacillota</taxon>
        <taxon>Bacilli</taxon>
        <taxon>Bacillales</taxon>
        <taxon>Paenibacillaceae</taxon>
        <taxon>Paenibacillus</taxon>
    </lineage>
</organism>
<keyword evidence="5 6" id="KW-0472">Membrane</keyword>
<feature type="transmembrane region" description="Helical" evidence="6">
    <location>
        <begin position="187"/>
        <end position="204"/>
    </location>
</feature>